<dbReference type="EMBL" id="CALTRL010005775">
    <property type="protein sequence ID" value="CAH7686176.1"/>
    <property type="molecule type" value="Genomic_DNA"/>
</dbReference>
<comment type="caution">
    <text evidence="2">The sequence shown here is derived from an EMBL/GenBank/DDBJ whole genome shotgun (WGS) entry which is preliminary data.</text>
</comment>
<proteinExistence type="predicted"/>
<feature type="coiled-coil region" evidence="1">
    <location>
        <begin position="3"/>
        <end position="34"/>
    </location>
</feature>
<evidence type="ECO:0000313" key="3">
    <source>
        <dbReference type="Proteomes" id="UP001153365"/>
    </source>
</evidence>
<name>A0AAV0BHP3_PHAPC</name>
<evidence type="ECO:0000256" key="1">
    <source>
        <dbReference type="SAM" id="Coils"/>
    </source>
</evidence>
<dbReference type="AlphaFoldDB" id="A0AAV0BHP3"/>
<sequence>MNIKDLNIRLNLENKRLQELLKEEVKARNKAKQLTPWTRLIHAINSTISLLVVGTQINRPIRAMLLNPVLLSLLRGILLGKRTGGEEALPPADWSEDHKDHQQVQKVKPQVSQDLNPSSRSAVRSLHLMDRRSEWEEALKEFQSSINNGLDWMPFVKIFKNLAYLRYQVKNCRQVFWSQQETHFLGQHLDNQIPRRGKKISSWDLAC</sequence>
<reference evidence="2" key="1">
    <citation type="submission" date="2022-06" db="EMBL/GenBank/DDBJ databases">
        <authorList>
            <consortium name="SYNGENTA / RWTH Aachen University"/>
        </authorList>
    </citation>
    <scope>NUCLEOTIDE SEQUENCE</scope>
</reference>
<protein>
    <submittedName>
        <fullName evidence="2">Uncharacterized protein</fullName>
    </submittedName>
</protein>
<accession>A0AAV0BHP3</accession>
<evidence type="ECO:0000313" key="2">
    <source>
        <dbReference type="EMBL" id="CAH7686176.1"/>
    </source>
</evidence>
<keyword evidence="3" id="KW-1185">Reference proteome</keyword>
<dbReference type="Proteomes" id="UP001153365">
    <property type="component" value="Unassembled WGS sequence"/>
</dbReference>
<organism evidence="2 3">
    <name type="scientific">Phakopsora pachyrhizi</name>
    <name type="common">Asian soybean rust disease fungus</name>
    <dbReference type="NCBI Taxonomy" id="170000"/>
    <lineage>
        <taxon>Eukaryota</taxon>
        <taxon>Fungi</taxon>
        <taxon>Dikarya</taxon>
        <taxon>Basidiomycota</taxon>
        <taxon>Pucciniomycotina</taxon>
        <taxon>Pucciniomycetes</taxon>
        <taxon>Pucciniales</taxon>
        <taxon>Phakopsoraceae</taxon>
        <taxon>Phakopsora</taxon>
    </lineage>
</organism>
<keyword evidence="1" id="KW-0175">Coiled coil</keyword>
<gene>
    <name evidence="2" type="ORF">PPACK8108_LOCUS20791</name>
</gene>